<proteinExistence type="predicted"/>
<dbReference type="Proteomes" id="UP000769780">
    <property type="component" value="Unassembled WGS sequence"/>
</dbReference>
<sequence length="90" mass="9894">MNKVVPEQMRGYLKAIIGALIGAVTAGVWLTMDLFLPEPYGDFLLFGLMGLVHIIIGWQVGRLLERKDALEASAKGHELNSNQAETVVEK</sequence>
<evidence type="ECO:0000313" key="2">
    <source>
        <dbReference type="EMBL" id="MBY0096126.1"/>
    </source>
</evidence>
<reference evidence="2 3" key="1">
    <citation type="submission" date="2020-07" db="EMBL/GenBank/DDBJ databases">
        <title>Fungal Genomes of the International Space Station.</title>
        <authorList>
            <person name="Seuylemezian A."/>
            <person name="Singh N.K."/>
            <person name="Wood J."/>
            <person name="Venkateswaran K."/>
        </authorList>
    </citation>
    <scope>NUCLEOTIDE SEQUENCE [LARGE SCALE GENOMIC DNA]</scope>
    <source>
        <strain evidence="2 3">PL-B2</strain>
    </source>
</reference>
<feature type="transmembrane region" description="Helical" evidence="1">
    <location>
        <begin position="43"/>
        <end position="61"/>
    </location>
</feature>
<evidence type="ECO:0000313" key="3">
    <source>
        <dbReference type="Proteomes" id="UP000769780"/>
    </source>
</evidence>
<feature type="transmembrane region" description="Helical" evidence="1">
    <location>
        <begin position="12"/>
        <end position="31"/>
    </location>
</feature>
<accession>A0ABS7K1K0</accession>
<comment type="caution">
    <text evidence="2">The sequence shown here is derived from an EMBL/GenBank/DDBJ whole genome shotgun (WGS) entry which is preliminary data.</text>
</comment>
<keyword evidence="1" id="KW-0812">Transmembrane</keyword>
<organism evidence="2 3">
    <name type="scientific">Mesobacillus maritimus</name>
    <dbReference type="NCBI Taxonomy" id="1643336"/>
    <lineage>
        <taxon>Bacteria</taxon>
        <taxon>Bacillati</taxon>
        <taxon>Bacillota</taxon>
        <taxon>Bacilli</taxon>
        <taxon>Bacillales</taxon>
        <taxon>Bacillaceae</taxon>
        <taxon>Mesobacillus</taxon>
    </lineage>
</organism>
<evidence type="ECO:0000256" key="1">
    <source>
        <dbReference type="SAM" id="Phobius"/>
    </source>
</evidence>
<gene>
    <name evidence="2" type="ORF">H0185_04825</name>
</gene>
<dbReference type="EMBL" id="JACWFH010000007">
    <property type="protein sequence ID" value="MBY0096126.1"/>
    <property type="molecule type" value="Genomic_DNA"/>
</dbReference>
<protein>
    <submittedName>
        <fullName evidence="2">Uncharacterized protein</fullName>
    </submittedName>
</protein>
<keyword evidence="1" id="KW-1133">Transmembrane helix</keyword>
<dbReference type="RefSeq" id="WP_221871703.1">
    <property type="nucleotide sequence ID" value="NZ_JACWFH010000007.1"/>
</dbReference>
<keyword evidence="3" id="KW-1185">Reference proteome</keyword>
<keyword evidence="1" id="KW-0472">Membrane</keyword>
<name>A0ABS7K1K0_9BACI</name>